<name>A0A1Y3U5W2_9ACTN</name>
<proteinExistence type="predicted"/>
<dbReference type="AlphaFoldDB" id="A0A1Y3U5W2"/>
<evidence type="ECO:0000313" key="1">
    <source>
        <dbReference type="EMBL" id="OUN44131.1"/>
    </source>
</evidence>
<organism evidence="1 2">
    <name type="scientific">Enorma massiliensis</name>
    <dbReference type="NCBI Taxonomy" id="1472761"/>
    <lineage>
        <taxon>Bacteria</taxon>
        <taxon>Bacillati</taxon>
        <taxon>Actinomycetota</taxon>
        <taxon>Coriobacteriia</taxon>
        <taxon>Coriobacteriales</taxon>
        <taxon>Coriobacteriaceae</taxon>
        <taxon>Enorma</taxon>
    </lineage>
</organism>
<protein>
    <submittedName>
        <fullName evidence="1">Uncharacterized protein</fullName>
    </submittedName>
</protein>
<comment type="caution">
    <text evidence="1">The sequence shown here is derived from an EMBL/GenBank/DDBJ whole genome shotgun (WGS) entry which is preliminary data.</text>
</comment>
<dbReference type="EMBL" id="NFHO01000002">
    <property type="protein sequence ID" value="OUN44131.1"/>
    <property type="molecule type" value="Genomic_DNA"/>
</dbReference>
<sequence>MSIFGCRHSDDGGFELDPSGGSSSIAFVFDKANPQTAVPFRGSDKFRMVGDEGCPGLAAQAPDRCGVFAALRRVLAKTLARFAQLATQRVRIPL</sequence>
<reference evidence="2" key="1">
    <citation type="submission" date="2017-04" db="EMBL/GenBank/DDBJ databases">
        <title>Function of individual gut microbiota members based on whole genome sequencing of pure cultures obtained from chicken caecum.</title>
        <authorList>
            <person name="Medvecky M."/>
            <person name="Cejkova D."/>
            <person name="Polansky O."/>
            <person name="Karasova D."/>
            <person name="Kubasova T."/>
            <person name="Cizek A."/>
            <person name="Rychlik I."/>
        </authorList>
    </citation>
    <scope>NUCLEOTIDE SEQUENCE [LARGE SCALE GENOMIC DNA]</scope>
    <source>
        <strain evidence="2">An70</strain>
    </source>
</reference>
<dbReference type="RefSeq" id="WP_087185871.1">
    <property type="nucleotide sequence ID" value="NZ_NFHO01000002.1"/>
</dbReference>
<dbReference type="Proteomes" id="UP000196560">
    <property type="component" value="Unassembled WGS sequence"/>
</dbReference>
<accession>A0A1Y3U5W2</accession>
<gene>
    <name evidence="1" type="ORF">B5G21_02370</name>
</gene>
<evidence type="ECO:0000313" key="2">
    <source>
        <dbReference type="Proteomes" id="UP000196560"/>
    </source>
</evidence>
<keyword evidence="2" id="KW-1185">Reference proteome</keyword>